<keyword evidence="4" id="KW-1185">Reference proteome</keyword>
<dbReference type="SUPFAM" id="SSF52777">
    <property type="entry name" value="CoA-dependent acyltransferases"/>
    <property type="match status" value="1"/>
</dbReference>
<organism evidence="3 4">
    <name type="scientific">Gossypium arboreum</name>
    <name type="common">Tree cotton</name>
    <name type="synonym">Gossypium nanking</name>
    <dbReference type="NCBI Taxonomy" id="29729"/>
    <lineage>
        <taxon>Eukaryota</taxon>
        <taxon>Viridiplantae</taxon>
        <taxon>Streptophyta</taxon>
        <taxon>Embryophyta</taxon>
        <taxon>Tracheophyta</taxon>
        <taxon>Spermatophyta</taxon>
        <taxon>Magnoliopsida</taxon>
        <taxon>eudicotyledons</taxon>
        <taxon>Gunneridae</taxon>
        <taxon>Pentapetalae</taxon>
        <taxon>rosids</taxon>
        <taxon>malvids</taxon>
        <taxon>Malvales</taxon>
        <taxon>Malvaceae</taxon>
        <taxon>Malvoideae</taxon>
        <taxon>Gossypium</taxon>
    </lineage>
</organism>
<evidence type="ECO:0000313" key="4">
    <source>
        <dbReference type="Proteomes" id="UP001358586"/>
    </source>
</evidence>
<protein>
    <recommendedName>
        <fullName evidence="5">Phenolic glucoside malonyltransferase 1-like</fullName>
    </recommendedName>
</protein>
<sequence length="472" mass="52616">MDMVFYNQRNRMEILEVTQVTPTFNSPKSTTEFRLPLTFSDIIWFKFPPVERLFFYQFDELTPACFNSVILPKLKRSLSLALVHYLPLAGNLKWPPNEPKPIILYTPNDGVSLTVAHSDADFNILSSDGVYDAAELHPLKPDLVISDVSASAIALQVTLFPNKGFCIGITAHHAVLDGQTTTMFIKSWAYICKQGNDENSPLPPELTPVFDRSVLKGPDGLDMLYLNQWLASSWSDSDTSKKSLKIMTSAGGGGAASDLVRATFEITREDFKKLRERVLSKLSDSAKEVHLSTFVLSFAYVATCMMKARRDGDRKVAFAFTADCRPRLNPPVSQNYFGNCNRPKIEVAKARDFLDENGFVFAVQKTSGMVKALTERWVLEGMEKMLSYCFDVLKEASESKLQIISVAGSPRFGVYGIDFGWGKPQKVVIVSIDKSGAISMAESRDGSGGVEIGLALNKHEMNNFSWLFPRYV</sequence>
<dbReference type="EMBL" id="JARKNE010000007">
    <property type="protein sequence ID" value="KAK5820453.1"/>
    <property type="molecule type" value="Genomic_DNA"/>
</dbReference>
<name>A0ABR0PGV9_GOSAR</name>
<dbReference type="Pfam" id="PF02458">
    <property type="entry name" value="Transferase"/>
    <property type="match status" value="1"/>
</dbReference>
<proteinExistence type="predicted"/>
<dbReference type="PANTHER" id="PTHR31625">
    <property type="match status" value="1"/>
</dbReference>
<dbReference type="InterPro" id="IPR023213">
    <property type="entry name" value="CAT-like_dom_sf"/>
</dbReference>
<keyword evidence="1" id="KW-0808">Transferase</keyword>
<reference evidence="3 4" key="1">
    <citation type="submission" date="2023-03" db="EMBL/GenBank/DDBJ databases">
        <title>WGS of Gossypium arboreum.</title>
        <authorList>
            <person name="Yu D."/>
        </authorList>
    </citation>
    <scope>NUCLEOTIDE SEQUENCE [LARGE SCALE GENOMIC DNA]</scope>
    <source>
        <tissue evidence="3">Leaf</tissue>
    </source>
</reference>
<dbReference type="InterPro" id="IPR051504">
    <property type="entry name" value="Plant_metabolite_acyltrans"/>
</dbReference>
<keyword evidence="2" id="KW-0012">Acyltransferase</keyword>
<comment type="caution">
    <text evidence="3">The sequence shown here is derived from an EMBL/GenBank/DDBJ whole genome shotgun (WGS) entry which is preliminary data.</text>
</comment>
<gene>
    <name evidence="3" type="ORF">PVK06_025500</name>
</gene>
<dbReference type="Proteomes" id="UP001358586">
    <property type="component" value="Chromosome 7"/>
</dbReference>
<evidence type="ECO:0000313" key="3">
    <source>
        <dbReference type="EMBL" id="KAK5820453.1"/>
    </source>
</evidence>
<accession>A0ABR0PGV9</accession>
<evidence type="ECO:0000256" key="2">
    <source>
        <dbReference type="ARBA" id="ARBA00023315"/>
    </source>
</evidence>
<dbReference type="Gene3D" id="3.30.559.10">
    <property type="entry name" value="Chloramphenicol acetyltransferase-like domain"/>
    <property type="match status" value="2"/>
</dbReference>
<evidence type="ECO:0008006" key="5">
    <source>
        <dbReference type="Google" id="ProtNLM"/>
    </source>
</evidence>
<evidence type="ECO:0000256" key="1">
    <source>
        <dbReference type="ARBA" id="ARBA00022679"/>
    </source>
</evidence>